<accession>E7MZ77</accession>
<reference evidence="1 2" key="1">
    <citation type="submission" date="2010-08" db="EMBL/GenBank/DDBJ databases">
        <authorList>
            <person name="Weinstock G."/>
            <person name="Sodergren E."/>
            <person name="Clifton S."/>
            <person name="Fulton L."/>
            <person name="Fulton B."/>
            <person name="Courtney L."/>
            <person name="Fronick C."/>
            <person name="Harrison M."/>
            <person name="Strong C."/>
            <person name="Farmer C."/>
            <person name="Delahaunty K."/>
            <person name="Markovic C."/>
            <person name="Hall O."/>
            <person name="Minx P."/>
            <person name="Tomlinson C."/>
            <person name="Mitreva M."/>
            <person name="Hou S."/>
            <person name="Chen J."/>
            <person name="Wollam A."/>
            <person name="Pepin K.H."/>
            <person name="Johnson M."/>
            <person name="Bhonagiri V."/>
            <person name="Zhang X."/>
            <person name="Suruliraj S."/>
            <person name="Warren W."/>
            <person name="Chinwalla A."/>
            <person name="Mardis E.R."/>
            <person name="Wilson R.K."/>
        </authorList>
    </citation>
    <scope>NUCLEOTIDE SEQUENCE [LARGE SCALE GENOMIC DNA]</scope>
    <source>
        <strain evidence="1 2">F0399</strain>
    </source>
</reference>
<name>E7MZ77_9FIRM</name>
<organism evidence="1 2">
    <name type="scientific">Selenomonas artemidis F0399</name>
    <dbReference type="NCBI Taxonomy" id="749551"/>
    <lineage>
        <taxon>Bacteria</taxon>
        <taxon>Bacillati</taxon>
        <taxon>Bacillota</taxon>
        <taxon>Negativicutes</taxon>
        <taxon>Selenomonadales</taxon>
        <taxon>Selenomonadaceae</taxon>
        <taxon>Selenomonas</taxon>
    </lineage>
</organism>
<dbReference type="EMBL" id="AECV01000001">
    <property type="protein sequence ID" value="EFW30391.1"/>
    <property type="molecule type" value="Genomic_DNA"/>
</dbReference>
<dbReference type="HOGENOM" id="CLU_3122532_0_0_9"/>
<comment type="caution">
    <text evidence="1">The sequence shown here is derived from an EMBL/GenBank/DDBJ whole genome shotgun (WGS) entry which is preliminary data.</text>
</comment>
<sequence>MGETSFIGAVKNDMNSLAHYNISHVRTQKNFLDTIAPRILYARRRSSSDQ</sequence>
<evidence type="ECO:0000313" key="2">
    <source>
        <dbReference type="Proteomes" id="UP000004633"/>
    </source>
</evidence>
<dbReference type="Proteomes" id="UP000004633">
    <property type="component" value="Unassembled WGS sequence"/>
</dbReference>
<keyword evidence="2" id="KW-1185">Reference proteome</keyword>
<evidence type="ECO:0000313" key="1">
    <source>
        <dbReference type="EMBL" id="EFW30391.1"/>
    </source>
</evidence>
<dbReference type="AlphaFoldDB" id="E7MZ77"/>
<proteinExistence type="predicted"/>
<protein>
    <submittedName>
        <fullName evidence="1">Uncharacterized protein</fullName>
    </submittedName>
</protein>
<gene>
    <name evidence="1" type="ORF">HMPREF9555_00018</name>
</gene>